<feature type="domain" description="Gp28/Gp37-like" evidence="1">
    <location>
        <begin position="5"/>
        <end position="356"/>
    </location>
</feature>
<keyword evidence="3" id="KW-1185">Reference proteome</keyword>
<protein>
    <submittedName>
        <fullName evidence="2">Siphovirus ReqiPepy6 Gp37-like family protein</fullName>
    </submittedName>
</protein>
<dbReference type="Pfam" id="PF14594">
    <property type="entry name" value="Sipho_Gp37"/>
    <property type="match status" value="1"/>
</dbReference>
<organism evidence="2 3">
    <name type="scientific">Actinacidiphila polyblastidii</name>
    <dbReference type="NCBI Taxonomy" id="3110430"/>
    <lineage>
        <taxon>Bacteria</taxon>
        <taxon>Bacillati</taxon>
        <taxon>Actinomycetota</taxon>
        <taxon>Actinomycetes</taxon>
        <taxon>Kitasatosporales</taxon>
        <taxon>Streptomycetaceae</taxon>
        <taxon>Actinacidiphila</taxon>
    </lineage>
</organism>
<name>A0ABU7P7E3_9ACTN</name>
<proteinExistence type="predicted"/>
<dbReference type="RefSeq" id="WP_330792891.1">
    <property type="nucleotide sequence ID" value="NZ_JAZEWV010000002.1"/>
</dbReference>
<evidence type="ECO:0000313" key="2">
    <source>
        <dbReference type="EMBL" id="MEE4540997.1"/>
    </source>
</evidence>
<dbReference type="InterPro" id="IPR029432">
    <property type="entry name" value="Gp28/Gp37-like_dom"/>
</dbReference>
<evidence type="ECO:0000259" key="1">
    <source>
        <dbReference type="Pfam" id="PF14594"/>
    </source>
</evidence>
<accession>A0ABU7P7E3</accession>
<comment type="caution">
    <text evidence="2">The sequence shown here is derived from an EMBL/GenBank/DDBJ whole genome shotgun (WGS) entry which is preliminary data.</text>
</comment>
<dbReference type="EMBL" id="JAZEWV010000002">
    <property type="protein sequence ID" value="MEE4540997.1"/>
    <property type="molecule type" value="Genomic_DNA"/>
</dbReference>
<gene>
    <name evidence="2" type="ORF">V2S66_03315</name>
</gene>
<reference evidence="2 3" key="1">
    <citation type="submission" date="2023-12" db="EMBL/GenBank/DDBJ databases">
        <title>Streptomyces sp. V4-01.</title>
        <authorList>
            <person name="Somphong A."/>
            <person name="Phongsopitanun W."/>
        </authorList>
    </citation>
    <scope>NUCLEOTIDE SEQUENCE [LARGE SCALE GENOMIC DNA]</scope>
    <source>
        <strain evidence="2 3">V4-01</strain>
    </source>
</reference>
<sequence length="389" mass="40589">MGFTVLVRDATLTTIGQLSDYTSLTVVPRYTAVGAFTLTVAENSPQASLLVEGNGVQVFKGSTQVLSGPIRSVDWSRTASSGGKGTLTVSGVDDMTVLAEATCWPNPAAAIGSQGSTLYKISAVAAETAMRALVNSNIGPGALSARKIAGLTLDTDLARGAAVTKQVNQFDNLLTVLQDIAKPARLGFRVVQIGAGLQFQVYQPADRSLTARFSFDLGNLTDASYTTTPPTMTRALVVAGGASSPRVCKLYDRTDTLFPALVVEGFVDKTDVDTASVDLTAQMDQAADEALTSGASQGSLSMTPIDIPGLAFGVDYSVGDIVSCQVRNTFFADVVREVTINADSGSGTTVKATLGSSDSSDTSDVVAQIFKFLVQVKRTAARLATRRQA</sequence>
<dbReference type="Proteomes" id="UP001344658">
    <property type="component" value="Unassembled WGS sequence"/>
</dbReference>
<evidence type="ECO:0000313" key="3">
    <source>
        <dbReference type="Proteomes" id="UP001344658"/>
    </source>
</evidence>